<dbReference type="GO" id="GO:0001817">
    <property type="term" value="P:regulation of cytokine production"/>
    <property type="evidence" value="ECO:0007669"/>
    <property type="project" value="TreeGrafter"/>
</dbReference>
<keyword evidence="2" id="KW-0472">Membrane</keyword>
<evidence type="ECO:0000256" key="1">
    <source>
        <dbReference type="ARBA" id="ARBA00004370"/>
    </source>
</evidence>
<organism evidence="5 6">
    <name type="scientific">Sinocyclocheilus rhinocerous</name>
    <dbReference type="NCBI Taxonomy" id="307959"/>
    <lineage>
        <taxon>Eukaryota</taxon>
        <taxon>Metazoa</taxon>
        <taxon>Chordata</taxon>
        <taxon>Craniata</taxon>
        <taxon>Vertebrata</taxon>
        <taxon>Euteleostomi</taxon>
        <taxon>Actinopterygii</taxon>
        <taxon>Neopterygii</taxon>
        <taxon>Teleostei</taxon>
        <taxon>Ostariophysi</taxon>
        <taxon>Cypriniformes</taxon>
        <taxon>Cyprinidae</taxon>
        <taxon>Cyprininae</taxon>
        <taxon>Sinocyclocheilus</taxon>
    </lineage>
</organism>
<protein>
    <recommendedName>
        <fullName evidence="4">Ig-like domain-containing protein</fullName>
    </recommendedName>
</protein>
<reference evidence="5" key="2">
    <citation type="submission" date="2025-09" db="UniProtKB">
        <authorList>
            <consortium name="Ensembl"/>
        </authorList>
    </citation>
    <scope>IDENTIFICATION</scope>
</reference>
<feature type="domain" description="Ig-like" evidence="4">
    <location>
        <begin position="12"/>
        <end position="113"/>
    </location>
</feature>
<dbReference type="GO" id="GO:0009897">
    <property type="term" value="C:external side of plasma membrane"/>
    <property type="evidence" value="ECO:0007669"/>
    <property type="project" value="TreeGrafter"/>
</dbReference>
<dbReference type="Proteomes" id="UP000472270">
    <property type="component" value="Unassembled WGS sequence"/>
</dbReference>
<keyword evidence="6" id="KW-1185">Reference proteome</keyword>
<accession>A0A673IXE2</accession>
<dbReference type="Ensembl" id="ENSSRHT00000047372.1">
    <property type="protein sequence ID" value="ENSSRHP00000046078.1"/>
    <property type="gene ID" value="ENSSRHG00000023259.1"/>
</dbReference>
<dbReference type="InterPro" id="IPR050504">
    <property type="entry name" value="IgSF_BTN/MOG"/>
</dbReference>
<sequence length="173" mass="20046">SVQPYTCRRPCPWNTIYVCLNISSTDRPVIKVNAMVGEAAALPCMCPPDWPPYLVWQKSIGDQALVVNYYKDDDQEDNQMALEYRNRTELRLTGNCSLVIHSVCPSDQGLYICYYKKKPLRHEKIYLEVTGQESVFYMLLYAIFVLQSLHPKESFLLRLKTTNTISLFHTNIQ</sequence>
<dbReference type="GO" id="GO:0050852">
    <property type="term" value="P:T cell receptor signaling pathway"/>
    <property type="evidence" value="ECO:0007669"/>
    <property type="project" value="TreeGrafter"/>
</dbReference>
<evidence type="ECO:0000259" key="4">
    <source>
        <dbReference type="PROSITE" id="PS50835"/>
    </source>
</evidence>
<name>A0A673IXE2_9TELE</name>
<dbReference type="InterPro" id="IPR036179">
    <property type="entry name" value="Ig-like_dom_sf"/>
</dbReference>
<dbReference type="Pfam" id="PF07686">
    <property type="entry name" value="V-set"/>
    <property type="match status" value="1"/>
</dbReference>
<keyword evidence="3" id="KW-0393">Immunoglobulin domain</keyword>
<dbReference type="InterPro" id="IPR003599">
    <property type="entry name" value="Ig_sub"/>
</dbReference>
<dbReference type="AlphaFoldDB" id="A0A673IXE2"/>
<dbReference type="InterPro" id="IPR007110">
    <property type="entry name" value="Ig-like_dom"/>
</dbReference>
<dbReference type="PANTHER" id="PTHR24100">
    <property type="entry name" value="BUTYROPHILIN"/>
    <property type="match status" value="1"/>
</dbReference>
<proteinExistence type="predicted"/>
<dbReference type="InterPro" id="IPR013106">
    <property type="entry name" value="Ig_V-set"/>
</dbReference>
<comment type="subcellular location">
    <subcellularLocation>
        <location evidence="1">Membrane</location>
    </subcellularLocation>
</comment>
<evidence type="ECO:0000313" key="6">
    <source>
        <dbReference type="Proteomes" id="UP000472270"/>
    </source>
</evidence>
<dbReference type="InterPro" id="IPR013783">
    <property type="entry name" value="Ig-like_fold"/>
</dbReference>
<dbReference type="GO" id="GO:0005102">
    <property type="term" value="F:signaling receptor binding"/>
    <property type="evidence" value="ECO:0007669"/>
    <property type="project" value="TreeGrafter"/>
</dbReference>
<dbReference type="SUPFAM" id="SSF48726">
    <property type="entry name" value="Immunoglobulin"/>
    <property type="match status" value="1"/>
</dbReference>
<dbReference type="PROSITE" id="PS50835">
    <property type="entry name" value="IG_LIKE"/>
    <property type="match status" value="1"/>
</dbReference>
<reference evidence="5" key="1">
    <citation type="submission" date="2025-08" db="UniProtKB">
        <authorList>
            <consortium name="Ensembl"/>
        </authorList>
    </citation>
    <scope>IDENTIFICATION</scope>
</reference>
<evidence type="ECO:0000313" key="5">
    <source>
        <dbReference type="Ensembl" id="ENSSRHP00000046078.1"/>
    </source>
</evidence>
<dbReference type="SMART" id="SM00409">
    <property type="entry name" value="IG"/>
    <property type="match status" value="1"/>
</dbReference>
<evidence type="ECO:0000256" key="2">
    <source>
        <dbReference type="ARBA" id="ARBA00023136"/>
    </source>
</evidence>
<evidence type="ECO:0000256" key="3">
    <source>
        <dbReference type="ARBA" id="ARBA00023319"/>
    </source>
</evidence>
<dbReference type="Gene3D" id="2.60.40.10">
    <property type="entry name" value="Immunoglobulins"/>
    <property type="match status" value="1"/>
</dbReference>